<proteinExistence type="predicted"/>
<reference evidence="2" key="1">
    <citation type="submission" date="2016-10" db="EMBL/GenBank/DDBJ databases">
        <title>Comparative genomics uncovers the prolific and rare metabolic potential of the cyanobacterial genus Moorea.</title>
        <authorList>
            <person name="Leao T."/>
            <person name="Castelao G."/>
            <person name="Korobeynikov A."/>
            <person name="Monroe E.A."/>
            <person name="Podell S."/>
            <person name="Glukhov E."/>
            <person name="Allen E."/>
            <person name="Gerwick W.H."/>
            <person name="Gerwick L."/>
        </authorList>
    </citation>
    <scope>NUCLEOTIDE SEQUENCE [LARGE SCALE GENOMIC DNA]</scope>
    <source>
        <strain evidence="2">PAL-8-15-08-1</strain>
    </source>
</reference>
<dbReference type="Proteomes" id="UP000177870">
    <property type="component" value="Chromosome"/>
</dbReference>
<name>A0A1D8TZU2_9CYAN</name>
<accession>A0A1D8TZU2</accession>
<dbReference type="KEGG" id="mpro:BJP34_30265"/>
<protein>
    <submittedName>
        <fullName evidence="1">Uncharacterized protein</fullName>
    </submittedName>
</protein>
<evidence type="ECO:0000313" key="1">
    <source>
        <dbReference type="EMBL" id="AOX03157.1"/>
    </source>
</evidence>
<dbReference type="OrthoDB" id="9901857at2"/>
<gene>
    <name evidence="1" type="ORF">BJP34_30265</name>
</gene>
<sequence>MLEKLNEIKSTLKNVKEKVDLIADKYEVGVKPNFECSVDHKSIDVKKHNNCYEKLKELGYKELIVENDGCIGPSDLYRYKVIDNDGNKVVEHYSLKGVNDFIKEKTK</sequence>
<dbReference type="EMBL" id="CP017599">
    <property type="protein sequence ID" value="AOX03157.1"/>
    <property type="molecule type" value="Genomic_DNA"/>
</dbReference>
<organism evidence="1 2">
    <name type="scientific">Moorena producens PAL-8-15-08-1</name>
    <dbReference type="NCBI Taxonomy" id="1458985"/>
    <lineage>
        <taxon>Bacteria</taxon>
        <taxon>Bacillati</taxon>
        <taxon>Cyanobacteriota</taxon>
        <taxon>Cyanophyceae</taxon>
        <taxon>Coleofasciculales</taxon>
        <taxon>Coleofasciculaceae</taxon>
        <taxon>Moorena</taxon>
    </lineage>
</organism>
<dbReference type="RefSeq" id="WP_070395546.1">
    <property type="nucleotide sequence ID" value="NZ_CP017599.1"/>
</dbReference>
<dbReference type="AlphaFoldDB" id="A0A1D8TZU2"/>
<evidence type="ECO:0000313" key="2">
    <source>
        <dbReference type="Proteomes" id="UP000177870"/>
    </source>
</evidence>